<evidence type="ECO:0000256" key="1">
    <source>
        <dbReference type="SAM" id="Phobius"/>
    </source>
</evidence>
<comment type="caution">
    <text evidence="2">The sequence shown here is derived from an EMBL/GenBank/DDBJ whole genome shotgun (WGS) entry which is preliminary data.</text>
</comment>
<name>A0A9X7JVW3_9ACTN</name>
<evidence type="ECO:0000313" key="3">
    <source>
        <dbReference type="Proteomes" id="UP000242427"/>
    </source>
</evidence>
<feature type="transmembrane region" description="Helical" evidence="1">
    <location>
        <begin position="87"/>
        <end position="109"/>
    </location>
</feature>
<reference evidence="2 3" key="1">
    <citation type="submission" date="2018-03" db="EMBL/GenBank/DDBJ databases">
        <title>Chitinolytic properties of Streptosporangium nondiastaticum TBG75A20.</title>
        <authorList>
            <person name="Gayathri V."/>
            <person name="Shiburaj S."/>
        </authorList>
    </citation>
    <scope>NUCLEOTIDE SEQUENCE [LARGE SCALE GENOMIC DNA]</scope>
    <source>
        <strain evidence="2 3">TBG75A20</strain>
    </source>
</reference>
<gene>
    <name evidence="2" type="ORF">B7P34_01085</name>
</gene>
<dbReference type="Proteomes" id="UP000242427">
    <property type="component" value="Unassembled WGS sequence"/>
</dbReference>
<protein>
    <submittedName>
        <fullName evidence="2">Uncharacterized protein</fullName>
    </submittedName>
</protein>
<dbReference type="EMBL" id="PXWG01000001">
    <property type="protein sequence ID" value="PSJ30629.1"/>
    <property type="molecule type" value="Genomic_DNA"/>
</dbReference>
<dbReference type="AlphaFoldDB" id="A0A9X7JVW3"/>
<feature type="transmembrane region" description="Helical" evidence="1">
    <location>
        <begin position="31"/>
        <end position="49"/>
    </location>
</feature>
<keyword evidence="1" id="KW-1133">Transmembrane helix</keyword>
<feature type="transmembrane region" description="Helical" evidence="1">
    <location>
        <begin position="115"/>
        <end position="133"/>
    </location>
</feature>
<proteinExistence type="predicted"/>
<keyword evidence="1" id="KW-0472">Membrane</keyword>
<accession>A0A9X7JVW3</accession>
<dbReference type="OrthoDB" id="3429272at2"/>
<evidence type="ECO:0000313" key="2">
    <source>
        <dbReference type="EMBL" id="PSJ30629.1"/>
    </source>
</evidence>
<dbReference type="RefSeq" id="WP_106673823.1">
    <property type="nucleotide sequence ID" value="NZ_PXWG01000001.1"/>
</dbReference>
<sequence length="139" mass="14698">MHGFTDAEVALGRVADVEKAARARSGWYARYLWAFAAGQLVLVPIAVLWHGFASALAFGFVNTALVTGLSLYAARQRVVRRGFGVKHGVIVGIWAAVFVLAVTFGNTAFANSPAFAAAAALTCALPLATGAWLEMRRSS</sequence>
<organism evidence="2 3">
    <name type="scientific">Streptosporangium nondiastaticum</name>
    <dbReference type="NCBI Taxonomy" id="35764"/>
    <lineage>
        <taxon>Bacteria</taxon>
        <taxon>Bacillati</taxon>
        <taxon>Actinomycetota</taxon>
        <taxon>Actinomycetes</taxon>
        <taxon>Streptosporangiales</taxon>
        <taxon>Streptosporangiaceae</taxon>
        <taxon>Streptosporangium</taxon>
    </lineage>
</organism>
<feature type="transmembrane region" description="Helical" evidence="1">
    <location>
        <begin position="55"/>
        <end position="75"/>
    </location>
</feature>
<keyword evidence="3" id="KW-1185">Reference proteome</keyword>
<keyword evidence="1" id="KW-0812">Transmembrane</keyword>